<dbReference type="OrthoDB" id="6968418at2"/>
<sequence>MAKAQPNRVKAETLSLRISPELKFGLELLSRIEERSLTTQVEKALRELFATARMSIDYFSNTDIPEEIPRHEIYFLDILHIVNSVDAPTRLVRTAMLLPYTMNQREQVLMELIHTQTVFRGEDTDIFPTDNEYTEALDWVTENYFSRYSGISFKAIRKNWTRLNEMADQTIELGHYPPEIEWEAC</sequence>
<protein>
    <submittedName>
        <fullName evidence="1">Uncharacterized protein</fullName>
    </submittedName>
</protein>
<proteinExistence type="predicted"/>
<dbReference type="AlphaFoldDB" id="A0A1Q9QXY5"/>
<dbReference type="EMBL" id="MKZO01000058">
    <property type="protein sequence ID" value="OLS60014.1"/>
    <property type="molecule type" value="Genomic_DNA"/>
</dbReference>
<accession>A0A1Q9QXY5</accession>
<dbReference type="RefSeq" id="WP_075805958.1">
    <property type="nucleotide sequence ID" value="NZ_MKZO01000058.1"/>
</dbReference>
<evidence type="ECO:0000313" key="1">
    <source>
        <dbReference type="EMBL" id="OLS60014.1"/>
    </source>
</evidence>
<comment type="caution">
    <text evidence="1">The sequence shown here is derived from an EMBL/GenBank/DDBJ whole genome shotgun (WGS) entry which is preliminary data.</text>
</comment>
<gene>
    <name evidence="1" type="ORF">PSEMO_53220</name>
</gene>
<reference evidence="1 2" key="1">
    <citation type="submission" date="2016-10" db="EMBL/GenBank/DDBJ databases">
        <title>Genome Sequence of Pseudomonas putida GM4FR.</title>
        <authorList>
            <person name="Poehlein A."/>
            <person name="Wemheuer F."/>
            <person name="Hollensteiner J."/>
            <person name="Wemheuer B."/>
        </authorList>
    </citation>
    <scope>NUCLEOTIDE SEQUENCE [LARGE SCALE GENOMIC DNA]</scope>
    <source>
        <strain evidence="1 2">GM4FR</strain>
    </source>
</reference>
<name>A0A1Q9QXY5_PSEPU</name>
<organism evidence="1 2">
    <name type="scientific">Pseudomonas putida</name>
    <name type="common">Arthrobacter siderocapsulatus</name>
    <dbReference type="NCBI Taxonomy" id="303"/>
    <lineage>
        <taxon>Bacteria</taxon>
        <taxon>Pseudomonadati</taxon>
        <taxon>Pseudomonadota</taxon>
        <taxon>Gammaproteobacteria</taxon>
        <taxon>Pseudomonadales</taxon>
        <taxon>Pseudomonadaceae</taxon>
        <taxon>Pseudomonas</taxon>
    </lineage>
</organism>
<evidence type="ECO:0000313" key="2">
    <source>
        <dbReference type="Proteomes" id="UP000186736"/>
    </source>
</evidence>
<dbReference type="Proteomes" id="UP000186736">
    <property type="component" value="Unassembled WGS sequence"/>
</dbReference>